<sequence length="347" mass="38426">MVKCTRKGCEKEYTEETNNDSACQYHSGGPVFHEGLKGWSCCKKRVVDFDEFLKIPGCTTGRHTDEKPVQPEPAKTEATAAPTETNDKVEVYNNGAAISLSSHTPTPTTVAEAAEATERKAKPLAVEQLPEEDDLSVPVKEGTTCKRRGCGVTYKDDATSRGDGVEADCYHHPGAPIFHEGSKGWSCCPRKVLEFDEFLKIKGCKKGKHLFVGGQNQGQEEELVDCRNDWYQTPTHIILSIFAKDKEDTKIDFESQAMIVDIKMKGNKRYKKTITLFQTIDPQESTYKALTTKVEVKLKKANGMSWPALEPTENVTSWTTFGVSGGGGTVGGKDMHYANDSPMHYRQ</sequence>
<dbReference type="AlphaFoldDB" id="A0A8H7PFV0"/>
<dbReference type="InterPro" id="IPR008978">
    <property type="entry name" value="HSP20-like_chaperone"/>
</dbReference>
<evidence type="ECO:0000256" key="2">
    <source>
        <dbReference type="ARBA" id="ARBA00022737"/>
    </source>
</evidence>
<dbReference type="GO" id="GO:0046872">
    <property type="term" value="F:metal ion binding"/>
    <property type="evidence" value="ECO:0007669"/>
    <property type="project" value="UniProtKB-KW"/>
</dbReference>
<feature type="domain" description="CHORD" evidence="6">
    <location>
        <begin position="4"/>
        <end position="63"/>
    </location>
</feature>
<feature type="domain" description="CS" evidence="5">
    <location>
        <begin position="223"/>
        <end position="310"/>
    </location>
</feature>
<keyword evidence="8" id="KW-1185">Reference proteome</keyword>
<protein>
    <recommendedName>
        <fullName evidence="9">Chord-domain-containing protein</fullName>
    </recommendedName>
</protein>
<evidence type="ECO:0000256" key="4">
    <source>
        <dbReference type="SAM" id="MobiDB-lite"/>
    </source>
</evidence>
<dbReference type="Gene3D" id="4.10.1130.20">
    <property type="match status" value="2"/>
</dbReference>
<gene>
    <name evidence="7" type="ORF">INT43_004488</name>
</gene>
<organism evidence="7 8">
    <name type="scientific">Mortierella isabellina</name>
    <name type="common">Filamentous fungus</name>
    <name type="synonym">Umbelopsis isabellina</name>
    <dbReference type="NCBI Taxonomy" id="91625"/>
    <lineage>
        <taxon>Eukaryota</taxon>
        <taxon>Fungi</taxon>
        <taxon>Fungi incertae sedis</taxon>
        <taxon>Mucoromycota</taxon>
        <taxon>Mucoromycotina</taxon>
        <taxon>Umbelopsidomycetes</taxon>
        <taxon>Umbelopsidales</taxon>
        <taxon>Umbelopsidaceae</taxon>
        <taxon>Umbelopsis</taxon>
    </lineage>
</organism>
<evidence type="ECO:0000313" key="8">
    <source>
        <dbReference type="Proteomes" id="UP000654370"/>
    </source>
</evidence>
<name>A0A8H7PFV0_MORIS</name>
<feature type="domain" description="CHORD" evidence="6">
    <location>
        <begin position="145"/>
        <end position="209"/>
    </location>
</feature>
<dbReference type="PROSITE" id="PS51401">
    <property type="entry name" value="CHORD"/>
    <property type="match status" value="2"/>
</dbReference>
<dbReference type="InterPro" id="IPR039790">
    <property type="entry name" value="CHRD1"/>
</dbReference>
<dbReference type="SUPFAM" id="SSF49764">
    <property type="entry name" value="HSP20-like chaperones"/>
    <property type="match status" value="1"/>
</dbReference>
<keyword evidence="2" id="KW-0677">Repeat</keyword>
<dbReference type="Gene3D" id="2.60.40.790">
    <property type="match status" value="1"/>
</dbReference>
<dbReference type="Proteomes" id="UP000654370">
    <property type="component" value="Unassembled WGS sequence"/>
</dbReference>
<dbReference type="Pfam" id="PF04968">
    <property type="entry name" value="CHORD"/>
    <property type="match status" value="2"/>
</dbReference>
<dbReference type="OrthoDB" id="1898560at2759"/>
<evidence type="ECO:0000259" key="5">
    <source>
        <dbReference type="PROSITE" id="PS51203"/>
    </source>
</evidence>
<dbReference type="EMBL" id="JAEPQZ010000015">
    <property type="protein sequence ID" value="KAG2173115.1"/>
    <property type="molecule type" value="Genomic_DNA"/>
</dbReference>
<keyword evidence="1" id="KW-0479">Metal-binding</keyword>
<reference evidence="7" key="1">
    <citation type="submission" date="2020-12" db="EMBL/GenBank/DDBJ databases">
        <title>Metabolic potential, ecology and presence of endohyphal bacteria is reflected in genomic diversity of Mucoromycotina.</title>
        <authorList>
            <person name="Muszewska A."/>
            <person name="Okrasinska A."/>
            <person name="Steczkiewicz K."/>
            <person name="Drgas O."/>
            <person name="Orlowska M."/>
            <person name="Perlinska-Lenart U."/>
            <person name="Aleksandrzak-Piekarczyk T."/>
            <person name="Szatraj K."/>
            <person name="Zielenkiewicz U."/>
            <person name="Pilsyk S."/>
            <person name="Malc E."/>
            <person name="Mieczkowski P."/>
            <person name="Kruszewska J.S."/>
            <person name="Biernat P."/>
            <person name="Pawlowska J."/>
        </authorList>
    </citation>
    <scope>NUCLEOTIDE SEQUENCE</scope>
    <source>
        <strain evidence="7">WA0000067209</strain>
    </source>
</reference>
<dbReference type="InterPro" id="IPR007052">
    <property type="entry name" value="CS_dom"/>
</dbReference>
<dbReference type="PANTHER" id="PTHR46983:SF3">
    <property type="entry name" value="CHPADIPLOID STATE MAINTENANCE PROTEIN CHPA"/>
    <property type="match status" value="1"/>
</dbReference>
<feature type="compositionally biased region" description="Low complexity" evidence="4">
    <location>
        <begin position="72"/>
        <end position="83"/>
    </location>
</feature>
<evidence type="ECO:0000313" key="7">
    <source>
        <dbReference type="EMBL" id="KAG2173115.1"/>
    </source>
</evidence>
<evidence type="ECO:0000256" key="3">
    <source>
        <dbReference type="ARBA" id="ARBA00022833"/>
    </source>
</evidence>
<dbReference type="Pfam" id="PF04969">
    <property type="entry name" value="CS"/>
    <property type="match status" value="1"/>
</dbReference>
<evidence type="ECO:0000256" key="1">
    <source>
        <dbReference type="ARBA" id="ARBA00022723"/>
    </source>
</evidence>
<accession>A0A8H7PFV0</accession>
<keyword evidence="3" id="KW-0862">Zinc</keyword>
<dbReference type="InterPro" id="IPR007051">
    <property type="entry name" value="CHORD_dom"/>
</dbReference>
<evidence type="ECO:0008006" key="9">
    <source>
        <dbReference type="Google" id="ProtNLM"/>
    </source>
</evidence>
<comment type="caution">
    <text evidence="7">The sequence shown here is derived from an EMBL/GenBank/DDBJ whole genome shotgun (WGS) entry which is preliminary data.</text>
</comment>
<dbReference type="PANTHER" id="PTHR46983">
    <property type="entry name" value="CYSTEINE AND HISTIDINE-RICH DOMAIN-CONTAINING PROTEIN 1"/>
    <property type="match status" value="1"/>
</dbReference>
<proteinExistence type="predicted"/>
<evidence type="ECO:0000259" key="6">
    <source>
        <dbReference type="PROSITE" id="PS51401"/>
    </source>
</evidence>
<dbReference type="CDD" id="cd06466">
    <property type="entry name" value="p23_CS_SGT1_like"/>
    <property type="match status" value="1"/>
</dbReference>
<feature type="region of interest" description="Disordered" evidence="4">
    <location>
        <begin position="60"/>
        <end position="83"/>
    </location>
</feature>
<dbReference type="PROSITE" id="PS51203">
    <property type="entry name" value="CS"/>
    <property type="match status" value="1"/>
</dbReference>